<dbReference type="RefSeq" id="WP_084086099.1">
    <property type="nucleotide sequence ID" value="NZ_BJYH01000001.1"/>
</dbReference>
<keyword evidence="2" id="KW-1185">Reference proteome</keyword>
<dbReference type="EMBL" id="QNUF01000004">
    <property type="protein sequence ID" value="REC77443.1"/>
    <property type="molecule type" value="Genomic_DNA"/>
</dbReference>
<gene>
    <name evidence="1" type="ORF">DRF57_05460</name>
</gene>
<name>A0ABX9IP17_9FLAO</name>
<protein>
    <submittedName>
        <fullName evidence="1">Uncharacterized protein</fullName>
    </submittedName>
</protein>
<evidence type="ECO:0000313" key="2">
    <source>
        <dbReference type="Proteomes" id="UP000256491"/>
    </source>
</evidence>
<reference evidence="1 2" key="1">
    <citation type="journal article" date="2010" name="Syst. Appl. Microbiol.">
        <title>Four new species of Chryseobacterium from the rhizosphere of coastal sand dune plants, Chryseobacterium elymi sp. nov., Chryseobacterium hagamense sp. nov., Chryseobacterium lathyri sp. nov. and Chryseobacterium rhizosphaerae sp. nov.</title>
        <authorList>
            <person name="Cho S.H."/>
            <person name="Lee K.S."/>
            <person name="Shin D.S."/>
            <person name="Han J.H."/>
            <person name="Park K.S."/>
            <person name="Lee C.H."/>
            <person name="Park K.H."/>
            <person name="Kim S.B."/>
        </authorList>
    </citation>
    <scope>NUCLEOTIDE SEQUENCE [LARGE SCALE GENOMIC DNA]</scope>
    <source>
        <strain evidence="1 2">KCTC 22548</strain>
    </source>
</reference>
<accession>A0ABX9IP17</accession>
<comment type="caution">
    <text evidence="1">The sequence shown here is derived from an EMBL/GenBank/DDBJ whole genome shotgun (WGS) entry which is preliminary data.</text>
</comment>
<sequence>MKINFLLLCLLAYTHFFGQIGKVGINTVTPTRSLDVNGNLRIRSLADKKDSTNVYDRVLVGNSQGDVDYVPIAKFDVETPTIKTIKFVAKKVEIPGTFNYLTEAVDIGNISIRYRNNSSCGIIFGINCERRVGGKLEFKFFNTSGIGSVWTGNSMLVRRSNFLSSDDTTQPGDQSGEFRTRFYSGTIKGVPFDDTTSPYTVLNLEYNPETRDSGSTVLSLNSVGDVYRISIVFNGNLPADAGNNIAALPRQATIFVERLVGE</sequence>
<proteinExistence type="predicted"/>
<organism evidence="1 2">
    <name type="scientific">Chryseobacterium rhizosphaerae</name>
    <dbReference type="NCBI Taxonomy" id="395937"/>
    <lineage>
        <taxon>Bacteria</taxon>
        <taxon>Pseudomonadati</taxon>
        <taxon>Bacteroidota</taxon>
        <taxon>Flavobacteriia</taxon>
        <taxon>Flavobacteriales</taxon>
        <taxon>Weeksellaceae</taxon>
        <taxon>Chryseobacterium group</taxon>
        <taxon>Chryseobacterium</taxon>
    </lineage>
</organism>
<dbReference type="Proteomes" id="UP000256491">
    <property type="component" value="Unassembled WGS sequence"/>
</dbReference>
<evidence type="ECO:0000313" key="1">
    <source>
        <dbReference type="EMBL" id="REC77443.1"/>
    </source>
</evidence>